<feature type="compositionally biased region" description="Polar residues" evidence="5">
    <location>
        <begin position="75"/>
        <end position="87"/>
    </location>
</feature>
<protein>
    <recommendedName>
        <fullName evidence="8">Rpr2-domain-containing protein</fullName>
    </recommendedName>
</protein>
<comment type="caution">
    <text evidence="6">The sequence shown here is derived from an EMBL/GenBank/DDBJ whole genome shotgun (WGS) entry which is preliminary data.</text>
</comment>
<evidence type="ECO:0000313" key="6">
    <source>
        <dbReference type="EMBL" id="KAJ2894231.1"/>
    </source>
</evidence>
<organism evidence="6 7">
    <name type="scientific">Zalerion maritima</name>
    <dbReference type="NCBI Taxonomy" id="339359"/>
    <lineage>
        <taxon>Eukaryota</taxon>
        <taxon>Fungi</taxon>
        <taxon>Dikarya</taxon>
        <taxon>Ascomycota</taxon>
        <taxon>Pezizomycotina</taxon>
        <taxon>Sordariomycetes</taxon>
        <taxon>Lulworthiomycetidae</taxon>
        <taxon>Lulworthiales</taxon>
        <taxon>Lulworthiaceae</taxon>
        <taxon>Zalerion</taxon>
    </lineage>
</organism>
<dbReference type="Pfam" id="PF04032">
    <property type="entry name" value="Rpr2"/>
    <property type="match status" value="1"/>
</dbReference>
<dbReference type="Gene3D" id="6.20.50.20">
    <property type="match status" value="1"/>
</dbReference>
<accession>A0AAD5WN33</accession>
<sequence length="231" mass="25290">MAKPKKHPKDKVPNRAQYARINYLYQAGTYLASISSSQSNQPPPHPPPANPPQNDENPQTEISTPDPPRIGGEQGKNSQGNGANLTGMSRRLFTEMRRVARKTQIRLDPSIKRTVCRYCDSLLFPTAPGAPSGTALPDTTPPQQDKTAMKSGPGSGSTSYIENKSKGSKKPWADVLVVECATCGGKKRYPVGAEQQRPRKARGGKEAREGKGRKEEKEEGEVYETDRMDVD</sequence>
<gene>
    <name evidence="6" type="ORF">MKZ38_007816</name>
</gene>
<feature type="region of interest" description="Disordered" evidence="5">
    <location>
        <begin position="187"/>
        <end position="231"/>
    </location>
</feature>
<dbReference type="GO" id="GO:0005655">
    <property type="term" value="C:nucleolar ribonuclease P complex"/>
    <property type="evidence" value="ECO:0007669"/>
    <property type="project" value="TreeGrafter"/>
</dbReference>
<keyword evidence="1" id="KW-0819">tRNA processing</keyword>
<feature type="region of interest" description="Disordered" evidence="5">
    <location>
        <begin position="126"/>
        <end position="170"/>
    </location>
</feature>
<evidence type="ECO:0008006" key="8">
    <source>
        <dbReference type="Google" id="ProtNLM"/>
    </source>
</evidence>
<dbReference type="GO" id="GO:0008033">
    <property type="term" value="P:tRNA processing"/>
    <property type="evidence" value="ECO:0007669"/>
    <property type="project" value="UniProtKB-KW"/>
</dbReference>
<keyword evidence="7" id="KW-1185">Reference proteome</keyword>
<evidence type="ECO:0000256" key="2">
    <source>
        <dbReference type="ARBA" id="ARBA00022723"/>
    </source>
</evidence>
<name>A0AAD5WN33_9PEZI</name>
<dbReference type="GO" id="GO:0046872">
    <property type="term" value="F:metal ion binding"/>
    <property type="evidence" value="ECO:0007669"/>
    <property type="project" value="UniProtKB-KW"/>
</dbReference>
<feature type="compositionally biased region" description="Pro residues" evidence="5">
    <location>
        <begin position="41"/>
        <end position="51"/>
    </location>
</feature>
<evidence type="ECO:0000256" key="1">
    <source>
        <dbReference type="ARBA" id="ARBA00022694"/>
    </source>
</evidence>
<dbReference type="PANTHER" id="PTHR14742">
    <property type="entry name" value="RIBONUCLEASE P SUBUNIT P21"/>
    <property type="match status" value="1"/>
</dbReference>
<dbReference type="EMBL" id="JAKWBI020000514">
    <property type="protein sequence ID" value="KAJ2894231.1"/>
    <property type="molecule type" value="Genomic_DNA"/>
</dbReference>
<feature type="compositionally biased region" description="Basic and acidic residues" evidence="5">
    <location>
        <begin position="203"/>
        <end position="217"/>
    </location>
</feature>
<comment type="similarity">
    <text evidence="4">Belongs to the eukaryotic/archaeal RNase P protein component 4 family.</text>
</comment>
<dbReference type="InterPro" id="IPR007175">
    <property type="entry name" value="Rpr2/Snm1/Rpp21"/>
</dbReference>
<proteinExistence type="inferred from homology"/>
<reference evidence="6" key="1">
    <citation type="submission" date="2022-07" db="EMBL/GenBank/DDBJ databases">
        <title>Draft genome sequence of Zalerion maritima ATCC 34329, a (micro)plastics degrading marine fungus.</title>
        <authorList>
            <person name="Paco A."/>
            <person name="Goncalves M.F.M."/>
            <person name="Rocha-Santos T.A.P."/>
            <person name="Alves A."/>
        </authorList>
    </citation>
    <scope>NUCLEOTIDE SEQUENCE</scope>
    <source>
        <strain evidence="6">ATCC 34329</strain>
    </source>
</reference>
<keyword evidence="2" id="KW-0479">Metal-binding</keyword>
<dbReference type="AlphaFoldDB" id="A0AAD5WN33"/>
<feature type="region of interest" description="Disordered" evidence="5">
    <location>
        <begin position="33"/>
        <end position="87"/>
    </location>
</feature>
<keyword evidence="3" id="KW-0862">Zinc</keyword>
<evidence type="ECO:0000256" key="5">
    <source>
        <dbReference type="SAM" id="MobiDB-lite"/>
    </source>
</evidence>
<evidence type="ECO:0000256" key="4">
    <source>
        <dbReference type="ARBA" id="ARBA00038402"/>
    </source>
</evidence>
<evidence type="ECO:0000313" key="7">
    <source>
        <dbReference type="Proteomes" id="UP001201980"/>
    </source>
</evidence>
<dbReference type="Proteomes" id="UP001201980">
    <property type="component" value="Unassembled WGS sequence"/>
</dbReference>
<dbReference type="PANTHER" id="PTHR14742:SF0">
    <property type="entry name" value="RIBONUCLEASE P PROTEIN SUBUNIT P21"/>
    <property type="match status" value="1"/>
</dbReference>
<evidence type="ECO:0000256" key="3">
    <source>
        <dbReference type="ARBA" id="ARBA00022833"/>
    </source>
</evidence>